<keyword evidence="2" id="KW-1133">Transmembrane helix</keyword>
<dbReference type="OrthoDB" id="9813074at2"/>
<dbReference type="EMBL" id="CP035758">
    <property type="protein sequence ID" value="QBD79156.1"/>
    <property type="molecule type" value="Genomic_DNA"/>
</dbReference>
<feature type="compositionally biased region" description="Polar residues" evidence="1">
    <location>
        <begin position="155"/>
        <end position="170"/>
    </location>
</feature>
<feature type="region of interest" description="Disordered" evidence="1">
    <location>
        <begin position="155"/>
        <end position="186"/>
    </location>
</feature>
<dbReference type="SUPFAM" id="SSF48452">
    <property type="entry name" value="TPR-like"/>
    <property type="match status" value="1"/>
</dbReference>
<feature type="transmembrane region" description="Helical" evidence="2">
    <location>
        <begin position="206"/>
        <end position="233"/>
    </location>
</feature>
<dbReference type="AlphaFoldDB" id="A0A4P6JW00"/>
<evidence type="ECO:0000256" key="2">
    <source>
        <dbReference type="SAM" id="Phobius"/>
    </source>
</evidence>
<evidence type="ECO:0000313" key="4">
    <source>
        <dbReference type="Proteomes" id="UP000290365"/>
    </source>
</evidence>
<protein>
    <submittedName>
        <fullName evidence="3">Uncharacterized protein</fullName>
    </submittedName>
</protein>
<gene>
    <name evidence="3" type="ORF">EPA93_25525</name>
</gene>
<keyword evidence="4" id="KW-1185">Reference proteome</keyword>
<keyword evidence="2" id="KW-0812">Transmembrane</keyword>
<sequence length="267" mass="29151">MEAQTDIQTYLEQGKMALAQGQGREAAIAYAHGAQLEADNPMVHLGLAEANLALGNYGVVQMACRRVQELQPQGGIEATMAQALRDLLDRRYDRALQQVDSAISQDPGVAYAHALRSFLLRTLGQDYDANLARARAARLSYGGRFEKCFPSVEPSKSYTSGYNGNTSGSHPSVERESVSMPRPEREQIPAWSQPNRMQRQMIRTRFVLSQFPALVTYALIIINALVFLAGAVFPGIYGFGVQVNALVLQGSIGASSPLCSCMMVFCI</sequence>
<feature type="transmembrane region" description="Helical" evidence="2">
    <location>
        <begin position="245"/>
        <end position="266"/>
    </location>
</feature>
<proteinExistence type="predicted"/>
<reference evidence="3 4" key="1">
    <citation type="submission" date="2019-01" db="EMBL/GenBank/DDBJ databases">
        <title>Ktedonosporobacter rubrisoli SCAWS-G2.</title>
        <authorList>
            <person name="Huang Y."/>
            <person name="Yan B."/>
        </authorList>
    </citation>
    <scope>NUCLEOTIDE SEQUENCE [LARGE SCALE GENOMIC DNA]</scope>
    <source>
        <strain evidence="3 4">SCAWS-G2</strain>
    </source>
</reference>
<dbReference type="RefSeq" id="WP_129890209.1">
    <property type="nucleotide sequence ID" value="NZ_CP035758.1"/>
</dbReference>
<name>A0A4P6JW00_KTERU</name>
<evidence type="ECO:0000313" key="3">
    <source>
        <dbReference type="EMBL" id="QBD79156.1"/>
    </source>
</evidence>
<evidence type="ECO:0000256" key="1">
    <source>
        <dbReference type="SAM" id="MobiDB-lite"/>
    </source>
</evidence>
<dbReference type="InterPro" id="IPR011990">
    <property type="entry name" value="TPR-like_helical_dom_sf"/>
</dbReference>
<dbReference type="Gene3D" id="1.25.40.10">
    <property type="entry name" value="Tetratricopeptide repeat domain"/>
    <property type="match status" value="1"/>
</dbReference>
<accession>A0A4P6JW00</accession>
<dbReference type="Proteomes" id="UP000290365">
    <property type="component" value="Chromosome"/>
</dbReference>
<feature type="compositionally biased region" description="Basic and acidic residues" evidence="1">
    <location>
        <begin position="172"/>
        <end position="186"/>
    </location>
</feature>
<dbReference type="KEGG" id="kbs:EPA93_25525"/>
<keyword evidence="2" id="KW-0472">Membrane</keyword>
<organism evidence="3 4">
    <name type="scientific">Ktedonosporobacter rubrisoli</name>
    <dbReference type="NCBI Taxonomy" id="2509675"/>
    <lineage>
        <taxon>Bacteria</taxon>
        <taxon>Bacillati</taxon>
        <taxon>Chloroflexota</taxon>
        <taxon>Ktedonobacteria</taxon>
        <taxon>Ktedonobacterales</taxon>
        <taxon>Ktedonosporobacteraceae</taxon>
        <taxon>Ktedonosporobacter</taxon>
    </lineage>
</organism>